<dbReference type="OMA" id="CKTEMER"/>
<dbReference type="AlphaFoldDB" id="D2V1M5"/>
<evidence type="ECO:0000313" key="2">
    <source>
        <dbReference type="EMBL" id="EFC49338.1"/>
    </source>
</evidence>
<dbReference type="GeneID" id="8855188"/>
<reference evidence="2 3" key="1">
    <citation type="journal article" date="2010" name="Cell">
        <title>The genome of Naegleria gruberi illuminates early eukaryotic versatility.</title>
        <authorList>
            <person name="Fritz-Laylin L.K."/>
            <person name="Prochnik S.E."/>
            <person name="Ginger M.L."/>
            <person name="Dacks J.B."/>
            <person name="Carpenter M.L."/>
            <person name="Field M.C."/>
            <person name="Kuo A."/>
            <person name="Paredez A."/>
            <person name="Chapman J."/>
            <person name="Pham J."/>
            <person name="Shu S."/>
            <person name="Neupane R."/>
            <person name="Cipriano M."/>
            <person name="Mancuso J."/>
            <person name="Tu H."/>
            <person name="Salamov A."/>
            <person name="Lindquist E."/>
            <person name="Shapiro H."/>
            <person name="Lucas S."/>
            <person name="Grigoriev I.V."/>
            <person name="Cande W.Z."/>
            <person name="Fulton C."/>
            <person name="Rokhsar D.S."/>
            <person name="Dawson S.C."/>
        </authorList>
    </citation>
    <scope>NUCLEOTIDE SEQUENCE [LARGE SCALE GENOMIC DNA]</scope>
    <source>
        <strain evidence="2 3">NEG-M</strain>
    </source>
</reference>
<sequence>MFNYQDNGNHHLSREASIKVKKTEYKNIIKKRAIENVKEKRRQLQNMIRDPFSNSNDENLALHDEYIQACKTEMERIFAEEKGSMSDDEYFDLLVQIGNEIENEWREEEENHLKQFEEEEALEAEDLQQLIDYYEKSVYLCPLCKKNHLLETKHSLFCKCGLRVPTSVCVFLNLNF</sequence>
<dbReference type="InterPro" id="IPR028156">
    <property type="entry name" value="RIP"/>
</dbReference>
<dbReference type="OrthoDB" id="435311at2759"/>
<proteinExistence type="predicted"/>
<protein>
    <recommendedName>
        <fullName evidence="1">RPA-interacting protein N-terminal domain-containing protein</fullName>
    </recommendedName>
</protein>
<dbReference type="Pfam" id="PF14766">
    <property type="entry name" value="RPA_interact_N"/>
    <property type="match status" value="1"/>
</dbReference>
<gene>
    <name evidence="2" type="ORF">NAEGRDRAFT_78154</name>
</gene>
<keyword evidence="3" id="KW-1185">Reference proteome</keyword>
<dbReference type="GO" id="GO:0005634">
    <property type="term" value="C:nucleus"/>
    <property type="evidence" value="ECO:0007669"/>
    <property type="project" value="TreeGrafter"/>
</dbReference>
<dbReference type="InterPro" id="IPR028158">
    <property type="entry name" value="RPA_interact_N_dom"/>
</dbReference>
<organism evidence="3">
    <name type="scientific">Naegleria gruberi</name>
    <name type="common">Amoeba</name>
    <dbReference type="NCBI Taxonomy" id="5762"/>
    <lineage>
        <taxon>Eukaryota</taxon>
        <taxon>Discoba</taxon>
        <taxon>Heterolobosea</taxon>
        <taxon>Tetramitia</taxon>
        <taxon>Eutetramitia</taxon>
        <taxon>Vahlkampfiidae</taxon>
        <taxon>Naegleria</taxon>
    </lineage>
</organism>
<dbReference type="PANTHER" id="PTHR31742">
    <property type="entry name" value="RPA-INTERACTING PROTEIN RPAIN"/>
    <property type="match status" value="1"/>
</dbReference>
<dbReference type="VEuPathDB" id="AmoebaDB:NAEGRDRAFT_78154"/>
<dbReference type="Proteomes" id="UP000006671">
    <property type="component" value="Unassembled WGS sequence"/>
</dbReference>
<dbReference type="GO" id="GO:0006606">
    <property type="term" value="P:protein import into nucleus"/>
    <property type="evidence" value="ECO:0007669"/>
    <property type="project" value="TreeGrafter"/>
</dbReference>
<evidence type="ECO:0000313" key="3">
    <source>
        <dbReference type="Proteomes" id="UP000006671"/>
    </source>
</evidence>
<dbReference type="EMBL" id="GG738848">
    <property type="protein sequence ID" value="EFC49338.1"/>
    <property type="molecule type" value="Genomic_DNA"/>
</dbReference>
<accession>D2V1M5</accession>
<dbReference type="KEGG" id="ngr:NAEGRDRAFT_78154"/>
<evidence type="ECO:0000259" key="1">
    <source>
        <dbReference type="Pfam" id="PF14766"/>
    </source>
</evidence>
<dbReference type="RefSeq" id="XP_002682082.1">
    <property type="nucleotide sequence ID" value="XM_002682036.1"/>
</dbReference>
<feature type="domain" description="RPA-interacting protein N-terminal" evidence="1">
    <location>
        <begin position="13"/>
        <end position="51"/>
    </location>
</feature>
<dbReference type="PANTHER" id="PTHR31742:SF1">
    <property type="entry name" value="RPA-INTERACTING PROTEIN"/>
    <property type="match status" value="1"/>
</dbReference>
<dbReference type="InParanoid" id="D2V1M5"/>
<name>D2V1M5_NAEGR</name>